<name>A0A1J8RAC1_9AGAM</name>
<dbReference type="OrthoDB" id="4062651at2759"/>
<gene>
    <name evidence="1" type="ORF">AZE42_08970</name>
</gene>
<organism evidence="1 2">
    <name type="scientific">Rhizopogon vesiculosus</name>
    <dbReference type="NCBI Taxonomy" id="180088"/>
    <lineage>
        <taxon>Eukaryota</taxon>
        <taxon>Fungi</taxon>
        <taxon>Dikarya</taxon>
        <taxon>Basidiomycota</taxon>
        <taxon>Agaricomycotina</taxon>
        <taxon>Agaricomycetes</taxon>
        <taxon>Agaricomycetidae</taxon>
        <taxon>Boletales</taxon>
        <taxon>Suillineae</taxon>
        <taxon>Rhizopogonaceae</taxon>
        <taxon>Rhizopogon</taxon>
    </lineage>
</organism>
<accession>A0A1J8RAC1</accession>
<dbReference type="EMBL" id="LVVM01000355">
    <property type="protein sequence ID" value="OJA20820.1"/>
    <property type="molecule type" value="Genomic_DNA"/>
</dbReference>
<dbReference type="Proteomes" id="UP000183567">
    <property type="component" value="Unassembled WGS sequence"/>
</dbReference>
<evidence type="ECO:0000313" key="1">
    <source>
        <dbReference type="EMBL" id="OJA20820.1"/>
    </source>
</evidence>
<comment type="caution">
    <text evidence="1">The sequence shown here is derived from an EMBL/GenBank/DDBJ whole genome shotgun (WGS) entry which is preliminary data.</text>
</comment>
<reference evidence="1 2" key="1">
    <citation type="submission" date="2016-03" db="EMBL/GenBank/DDBJ databases">
        <title>Comparative genomics of the ectomycorrhizal sister species Rhizopogon vinicolor and Rhizopogon vesiculosus (Basidiomycota: Boletales) reveals a divergence of the mating type B locus.</title>
        <authorList>
            <person name="Mujic A.B."/>
            <person name="Kuo A."/>
            <person name="Tritt A."/>
            <person name="Lipzen A."/>
            <person name="Chen C."/>
            <person name="Johnson J."/>
            <person name="Sharma A."/>
            <person name="Barry K."/>
            <person name="Grigoriev I.V."/>
            <person name="Spatafora J.W."/>
        </authorList>
    </citation>
    <scope>NUCLEOTIDE SEQUENCE [LARGE SCALE GENOMIC DNA]</scope>
    <source>
        <strain evidence="1 2">AM-OR11-056</strain>
    </source>
</reference>
<keyword evidence="2" id="KW-1185">Reference proteome</keyword>
<sequence>MASGCHSNVWKCDWIKDGTVVKIAAKAIRRQGTSDHDALSKALKVYPPDIQENFPRT</sequence>
<evidence type="ECO:0000313" key="2">
    <source>
        <dbReference type="Proteomes" id="UP000183567"/>
    </source>
</evidence>
<protein>
    <submittedName>
        <fullName evidence="1">Uncharacterized protein</fullName>
    </submittedName>
</protein>
<proteinExistence type="predicted"/>
<dbReference type="AlphaFoldDB" id="A0A1J8RAC1"/>